<dbReference type="SUPFAM" id="SSF81301">
    <property type="entry name" value="Nucleotidyltransferase"/>
    <property type="match status" value="1"/>
</dbReference>
<dbReference type="Pfam" id="PF12627">
    <property type="entry name" value="PolyA_pol_RNAbd"/>
    <property type="match status" value="1"/>
</dbReference>
<reference evidence="13 14" key="1">
    <citation type="submission" date="2017-02" db="EMBL/GenBank/DDBJ databases">
        <title>The complete genomic sequence of a novel cold adapted crude oil-degrading bacterium Planococcus qaidamina Y42.</title>
        <authorList>
            <person name="Yang R."/>
        </authorList>
    </citation>
    <scope>NUCLEOTIDE SEQUENCE [LARGE SCALE GENOMIC DNA]</scope>
    <source>
        <strain evidence="13 14">Y42</strain>
    </source>
</reference>
<dbReference type="Gene3D" id="1.10.3090.10">
    <property type="entry name" value="cca-adding enzyme, domain 2"/>
    <property type="match status" value="1"/>
</dbReference>
<evidence type="ECO:0000256" key="6">
    <source>
        <dbReference type="ARBA" id="ARBA00022741"/>
    </source>
</evidence>
<dbReference type="GO" id="GO:0046872">
    <property type="term" value="F:metal ion binding"/>
    <property type="evidence" value="ECO:0007669"/>
    <property type="project" value="UniProtKB-KW"/>
</dbReference>
<dbReference type="InterPro" id="IPR002646">
    <property type="entry name" value="PolA_pol_head_dom"/>
</dbReference>
<dbReference type="OrthoDB" id="9805698at2"/>
<evidence type="ECO:0000256" key="4">
    <source>
        <dbReference type="ARBA" id="ARBA00022695"/>
    </source>
</evidence>
<keyword evidence="5" id="KW-0479">Metal-binding</keyword>
<organism evidence="13 14">
    <name type="scientific">Planococcus lenghuensis</name>
    <dbReference type="NCBI Taxonomy" id="2213202"/>
    <lineage>
        <taxon>Bacteria</taxon>
        <taxon>Bacillati</taxon>
        <taxon>Bacillota</taxon>
        <taxon>Bacilli</taxon>
        <taxon>Bacillales</taxon>
        <taxon>Caryophanaceae</taxon>
        <taxon>Planococcus</taxon>
    </lineage>
</organism>
<feature type="domain" description="Poly A polymerase head" evidence="10">
    <location>
        <begin position="18"/>
        <end position="138"/>
    </location>
</feature>
<evidence type="ECO:0000256" key="9">
    <source>
        <dbReference type="RuleBase" id="RU003953"/>
    </source>
</evidence>
<evidence type="ECO:0000313" key="14">
    <source>
        <dbReference type="Proteomes" id="UP000188184"/>
    </source>
</evidence>
<dbReference type="AlphaFoldDB" id="A0A1Q2L3V1"/>
<name>A0A1Q2L3V1_9BACL</name>
<dbReference type="InterPro" id="IPR032810">
    <property type="entry name" value="CCA-adding_enz_C"/>
</dbReference>
<dbReference type="GO" id="GO:0008033">
    <property type="term" value="P:tRNA processing"/>
    <property type="evidence" value="ECO:0007669"/>
    <property type="project" value="UniProtKB-KW"/>
</dbReference>
<sequence length="384" mass="43363">MEKAERLIDALEAAGFEAYIVGGAVRDLLLGAEPSDVDVATSALPEQVKAVFPRTVDTGIQHGTVLVLTEGEGIEVTTFRTESGYSDSRRPDQVAFVTSLTEDLRRRDFTINAMALTKDHIVVDPFGGQSDLDNRIIRAVGDADERFREDALRMLRAVRFAGQLGFEPEQATADSISRNADRIQAVAIERIKIELDKLFSSRHAKKGLEFLTESGLSRYLPAGRLFCRDWTRFPENQPALTGWAFMLHDTYAGFDEVRAYRFSNDERRLLQQILAAVREPEWTKWTVYQYTDAALAAARLLAGVETDLLRLKSELPIQSKSDLAVSGLDLLEWTDHSRGPWLREWLNFIEQRVVKGALANDKQQIKEWFLHEYSNHQSTGKTTD</sequence>
<comment type="similarity">
    <text evidence="9">Belongs to the tRNA nucleotidyltransferase/poly(A) polymerase family.</text>
</comment>
<evidence type="ECO:0000259" key="10">
    <source>
        <dbReference type="Pfam" id="PF01743"/>
    </source>
</evidence>
<dbReference type="SUPFAM" id="SSF81891">
    <property type="entry name" value="Poly A polymerase C-terminal region-like"/>
    <property type="match status" value="1"/>
</dbReference>
<dbReference type="Pfam" id="PF01743">
    <property type="entry name" value="PolyA_pol"/>
    <property type="match status" value="1"/>
</dbReference>
<dbReference type="PANTHER" id="PTHR46173:SF1">
    <property type="entry name" value="CCA TRNA NUCLEOTIDYLTRANSFERASE 1, MITOCHONDRIAL"/>
    <property type="match status" value="1"/>
</dbReference>
<dbReference type="Gene3D" id="1.10.246.80">
    <property type="match status" value="1"/>
</dbReference>
<evidence type="ECO:0000256" key="1">
    <source>
        <dbReference type="ARBA" id="ARBA00001946"/>
    </source>
</evidence>
<dbReference type="GO" id="GO:0016779">
    <property type="term" value="F:nucleotidyltransferase activity"/>
    <property type="evidence" value="ECO:0007669"/>
    <property type="project" value="UniProtKB-KW"/>
</dbReference>
<dbReference type="CDD" id="cd05398">
    <property type="entry name" value="NT_ClassII-CCAase"/>
    <property type="match status" value="1"/>
</dbReference>
<keyword evidence="6" id="KW-0547">Nucleotide-binding</keyword>
<dbReference type="EMBL" id="CP019640">
    <property type="protein sequence ID" value="AQQ55101.1"/>
    <property type="molecule type" value="Genomic_DNA"/>
</dbReference>
<dbReference type="InterPro" id="IPR032828">
    <property type="entry name" value="PolyA_RNA-bd"/>
</dbReference>
<keyword evidence="3" id="KW-0819">tRNA processing</keyword>
<evidence type="ECO:0000313" key="13">
    <source>
        <dbReference type="EMBL" id="AQQ55101.1"/>
    </source>
</evidence>
<gene>
    <name evidence="13" type="ORF">B0X71_11350</name>
</gene>
<proteinExistence type="inferred from homology"/>
<dbReference type="KEGG" id="pmar:B0X71_11350"/>
<comment type="cofactor">
    <cofactor evidence="1">
        <name>Mg(2+)</name>
        <dbReference type="ChEBI" id="CHEBI:18420"/>
    </cofactor>
</comment>
<evidence type="ECO:0000256" key="8">
    <source>
        <dbReference type="ARBA" id="ARBA00022884"/>
    </source>
</evidence>
<evidence type="ECO:0000256" key="5">
    <source>
        <dbReference type="ARBA" id="ARBA00022723"/>
    </source>
</evidence>
<evidence type="ECO:0000256" key="7">
    <source>
        <dbReference type="ARBA" id="ARBA00022842"/>
    </source>
</evidence>
<keyword evidence="4" id="KW-0548">Nucleotidyltransferase</keyword>
<dbReference type="GO" id="GO:0000166">
    <property type="term" value="F:nucleotide binding"/>
    <property type="evidence" value="ECO:0007669"/>
    <property type="project" value="UniProtKB-KW"/>
</dbReference>
<keyword evidence="8 9" id="KW-0694">RNA-binding</keyword>
<evidence type="ECO:0000259" key="11">
    <source>
        <dbReference type="Pfam" id="PF12627"/>
    </source>
</evidence>
<evidence type="ECO:0000259" key="12">
    <source>
        <dbReference type="Pfam" id="PF13735"/>
    </source>
</evidence>
<dbReference type="PANTHER" id="PTHR46173">
    <property type="entry name" value="CCA TRNA NUCLEOTIDYLTRANSFERASE 1, MITOCHONDRIAL"/>
    <property type="match status" value="1"/>
</dbReference>
<protein>
    <submittedName>
        <fullName evidence="13">CCA tRNA nucleotidyltransferase</fullName>
    </submittedName>
</protein>
<dbReference type="GO" id="GO:0000049">
    <property type="term" value="F:tRNA binding"/>
    <property type="evidence" value="ECO:0007669"/>
    <property type="project" value="TreeGrafter"/>
</dbReference>
<dbReference type="Gene3D" id="3.30.460.10">
    <property type="entry name" value="Beta Polymerase, domain 2"/>
    <property type="match status" value="1"/>
</dbReference>
<feature type="domain" description="CCA-adding enzyme C-terminal" evidence="12">
    <location>
        <begin position="255"/>
        <end position="368"/>
    </location>
</feature>
<keyword evidence="2 9" id="KW-0808">Transferase</keyword>
<evidence type="ECO:0000256" key="3">
    <source>
        <dbReference type="ARBA" id="ARBA00022694"/>
    </source>
</evidence>
<dbReference type="Proteomes" id="UP000188184">
    <property type="component" value="Chromosome"/>
</dbReference>
<accession>A0A1Q2L3V1</accession>
<keyword evidence="14" id="KW-1185">Reference proteome</keyword>
<dbReference type="NCBIfam" id="NF009814">
    <property type="entry name" value="PRK13299.1"/>
    <property type="match status" value="1"/>
</dbReference>
<feature type="domain" description="tRNA nucleotidyltransferase/poly(A) polymerase RNA and SrmB- binding" evidence="11">
    <location>
        <begin position="165"/>
        <end position="221"/>
    </location>
</feature>
<keyword evidence="7" id="KW-0460">Magnesium</keyword>
<evidence type="ECO:0000256" key="2">
    <source>
        <dbReference type="ARBA" id="ARBA00022679"/>
    </source>
</evidence>
<dbReference type="Pfam" id="PF13735">
    <property type="entry name" value="tRNA_NucTran2_2"/>
    <property type="match status" value="1"/>
</dbReference>
<dbReference type="InterPro" id="IPR050264">
    <property type="entry name" value="Bact_CCA-adding_enz_type3_sf"/>
</dbReference>
<dbReference type="InterPro" id="IPR043519">
    <property type="entry name" value="NT_sf"/>
</dbReference>